<comment type="caution">
    <text evidence="3">The sequence shown here is derived from an EMBL/GenBank/DDBJ whole genome shotgun (WGS) entry which is preliminary data.</text>
</comment>
<dbReference type="PANTHER" id="PTHR44259:SF26">
    <property type="entry name" value="F-BOX FAMILY PROTEIN-LIKE PROTEIN"/>
    <property type="match status" value="1"/>
</dbReference>
<evidence type="ECO:0000313" key="4">
    <source>
        <dbReference type="Proteomes" id="UP000467841"/>
    </source>
</evidence>
<dbReference type="InterPro" id="IPR036047">
    <property type="entry name" value="F-box-like_dom_sf"/>
</dbReference>
<evidence type="ECO:0000259" key="2">
    <source>
        <dbReference type="Pfam" id="PF03478"/>
    </source>
</evidence>
<accession>A0A6D2IWQ0</accession>
<dbReference type="Pfam" id="PF00646">
    <property type="entry name" value="F-box"/>
    <property type="match status" value="1"/>
</dbReference>
<evidence type="ECO:0000259" key="1">
    <source>
        <dbReference type="Pfam" id="PF00646"/>
    </source>
</evidence>
<dbReference type="InterPro" id="IPR050942">
    <property type="entry name" value="F-box_BR-signaling"/>
</dbReference>
<dbReference type="InterPro" id="IPR005174">
    <property type="entry name" value="KIB1-4_b-propeller"/>
</dbReference>
<dbReference type="OrthoDB" id="642536at2759"/>
<name>A0A6D2IWQ0_9BRAS</name>
<dbReference type="Pfam" id="PF03478">
    <property type="entry name" value="Beta-prop_KIB1-4"/>
    <property type="match status" value="1"/>
</dbReference>
<feature type="domain" description="F-box" evidence="1">
    <location>
        <begin position="25"/>
        <end position="64"/>
    </location>
</feature>
<organism evidence="3 4">
    <name type="scientific">Microthlaspi erraticum</name>
    <dbReference type="NCBI Taxonomy" id="1685480"/>
    <lineage>
        <taxon>Eukaryota</taxon>
        <taxon>Viridiplantae</taxon>
        <taxon>Streptophyta</taxon>
        <taxon>Embryophyta</taxon>
        <taxon>Tracheophyta</taxon>
        <taxon>Spermatophyta</taxon>
        <taxon>Magnoliopsida</taxon>
        <taxon>eudicotyledons</taxon>
        <taxon>Gunneridae</taxon>
        <taxon>Pentapetalae</taxon>
        <taxon>rosids</taxon>
        <taxon>malvids</taxon>
        <taxon>Brassicales</taxon>
        <taxon>Brassicaceae</taxon>
        <taxon>Coluteocarpeae</taxon>
        <taxon>Microthlaspi</taxon>
    </lineage>
</organism>
<sequence>MGKKPRPKPNPNSHKRLRRDAVNSWSNLPSDLLASVYERLGFVDLQRAKSVCPSWHYASRRFVPKCHIIPWLFILPKNNKNNSFTFFNPQEKEKLYRTQDLGVEFAESVCRATYGSWFLMQYPRRYNLCMVNIFTNEKINLPPVEYQLGTTKIERTKDDGFRILGHDGRETRRMNIRSPVFWIDGKSKDYIVLWGLSGLCVVYSKNGDTSWSQIPKSSDCYHMVYKDHKLYFLTSKVDGLKIFDFSEHFRREAFHGSISTPIYSNGTKLVVTVSGDVLKVKRMFDSWSGNSFTIYKVYSSLGFLEDHEEVDSLGDEAMLLDQGITVPANDIEGIKRNSIYFIGNLDKNTTDISVFDLETQKTELIHKFDCSSYQLSNARWFFPYQVS</sequence>
<dbReference type="EMBL" id="CACVBM020001101">
    <property type="protein sequence ID" value="CAA7031020.1"/>
    <property type="molecule type" value="Genomic_DNA"/>
</dbReference>
<dbReference type="PANTHER" id="PTHR44259">
    <property type="entry name" value="OS07G0183000 PROTEIN-RELATED"/>
    <property type="match status" value="1"/>
</dbReference>
<keyword evidence="4" id="KW-1185">Reference proteome</keyword>
<dbReference type="AlphaFoldDB" id="A0A6D2IWQ0"/>
<feature type="domain" description="KIB1-4 beta-propeller" evidence="2">
    <location>
        <begin position="86"/>
        <end position="356"/>
    </location>
</feature>
<reference evidence="3" key="1">
    <citation type="submission" date="2020-01" db="EMBL/GenBank/DDBJ databases">
        <authorList>
            <person name="Mishra B."/>
        </authorList>
    </citation>
    <scope>NUCLEOTIDE SEQUENCE [LARGE SCALE GENOMIC DNA]</scope>
</reference>
<protein>
    <recommendedName>
        <fullName evidence="5">F-box domain-containing protein</fullName>
    </recommendedName>
</protein>
<dbReference type="Proteomes" id="UP000467841">
    <property type="component" value="Unassembled WGS sequence"/>
</dbReference>
<dbReference type="SUPFAM" id="SSF81383">
    <property type="entry name" value="F-box domain"/>
    <property type="match status" value="1"/>
</dbReference>
<dbReference type="InterPro" id="IPR001810">
    <property type="entry name" value="F-box_dom"/>
</dbReference>
<evidence type="ECO:0008006" key="5">
    <source>
        <dbReference type="Google" id="ProtNLM"/>
    </source>
</evidence>
<evidence type="ECO:0000313" key="3">
    <source>
        <dbReference type="EMBL" id="CAA7031020.1"/>
    </source>
</evidence>
<gene>
    <name evidence="3" type="ORF">MERR_LOCUS18255</name>
</gene>
<dbReference type="Gene3D" id="1.20.1280.50">
    <property type="match status" value="1"/>
</dbReference>
<proteinExistence type="predicted"/>